<comment type="catalytic activity">
    <reaction evidence="12">
        <text>thymidine + phosphate = 2-deoxy-alpha-D-ribose 1-phosphate + thymine</text>
        <dbReference type="Rhea" id="RHEA:16037"/>
        <dbReference type="ChEBI" id="CHEBI:17748"/>
        <dbReference type="ChEBI" id="CHEBI:17821"/>
        <dbReference type="ChEBI" id="CHEBI:43474"/>
        <dbReference type="ChEBI" id="CHEBI:57259"/>
        <dbReference type="EC" id="2.4.2.2"/>
    </reaction>
</comment>
<evidence type="ECO:0000256" key="12">
    <source>
        <dbReference type="ARBA" id="ARBA00048525"/>
    </source>
</evidence>
<dbReference type="Gene3D" id="3.40.1030.10">
    <property type="entry name" value="Nucleoside phosphorylase/phosphoribosyltransferase catalytic domain"/>
    <property type="match status" value="1"/>
</dbReference>
<dbReference type="InterPro" id="IPR035902">
    <property type="entry name" value="Nuc_phospho_transferase"/>
</dbReference>
<dbReference type="PANTHER" id="PTHR10515:SF0">
    <property type="entry name" value="THYMIDINE PHOSPHORYLASE"/>
    <property type="match status" value="1"/>
</dbReference>
<organism evidence="16 17">
    <name type="scientific">Candidatus Xianfuyuplasma coldseepsis</name>
    <dbReference type="NCBI Taxonomy" id="2782163"/>
    <lineage>
        <taxon>Bacteria</taxon>
        <taxon>Bacillati</taxon>
        <taxon>Mycoplasmatota</taxon>
        <taxon>Mollicutes</taxon>
        <taxon>Candidatus Izemoplasmatales</taxon>
        <taxon>Candidatus Izemoplasmataceae</taxon>
        <taxon>Candidatus Xianfuyuplasma</taxon>
    </lineage>
</organism>
<proteinExistence type="inferred from homology"/>
<gene>
    <name evidence="16" type="ORF">G4Z02_08700</name>
</gene>
<keyword evidence="17" id="KW-1185">Reference proteome</keyword>
<evidence type="ECO:0000256" key="4">
    <source>
        <dbReference type="ARBA" id="ARBA00006915"/>
    </source>
</evidence>
<comment type="cofactor">
    <cofactor evidence="2">
        <name>K(+)</name>
        <dbReference type="ChEBI" id="CHEBI:29103"/>
    </cofactor>
</comment>
<sequence>MRIVDLIEKKRDGHALTTEEINFIIEGYVAKDIPDYQISALLMAIYFNGMTTAESTALTMAMLHSGETIDLSAIKGIKVDKHSTGGVGDKTTLVLGPLVAAAGAKVAKLSGRGLGHTGGTLDKLESIPGLSIAIDPKDFSKQVNDIGIAVAGQTANVCPADKLLYALRDVTATVPSIPLIASSIMSKKLASGSDVIVLDVKIGDGAFMKTLEDAKELSKVMVGIGTEVGKEVVAFITDMNQPLGFTVGNKLEVVEALETLQGKGPEDLTTLCVEIGSYMVYSAKITDSIDAARELVQQQITNKHAHDKQLEFLQAQGGKLPDLEQFIHVKDIVSVHADTGGYIASIKALDIGLAAMKLGAGRATKEDTIDPDVGIKLHKKVGDYVDQGDVLASIYTNTSSIDDIIAEVQQAYTISKDHVDKTPIIYEIITKEDI</sequence>
<evidence type="ECO:0000256" key="7">
    <source>
        <dbReference type="ARBA" id="ARBA00014680"/>
    </source>
</evidence>
<evidence type="ECO:0000256" key="13">
    <source>
        <dbReference type="ARBA" id="ARBA00048550"/>
    </source>
</evidence>
<dbReference type="InterPro" id="IPR000053">
    <property type="entry name" value="Thymidine/pyrmidine_PPase"/>
</dbReference>
<dbReference type="PROSITE" id="PS00647">
    <property type="entry name" value="THYMID_PHOSPHORYLASE"/>
    <property type="match status" value="1"/>
</dbReference>
<dbReference type="NCBIfam" id="NF004747">
    <property type="entry name" value="PRK06078.1"/>
    <property type="match status" value="1"/>
</dbReference>
<comment type="catalytic activity">
    <reaction evidence="13">
        <text>thymidine + phosphate = 2-deoxy-alpha-D-ribose 1-phosphate + thymine</text>
        <dbReference type="Rhea" id="RHEA:16037"/>
        <dbReference type="ChEBI" id="CHEBI:17748"/>
        <dbReference type="ChEBI" id="CHEBI:17821"/>
        <dbReference type="ChEBI" id="CHEBI:43474"/>
        <dbReference type="ChEBI" id="CHEBI:57259"/>
        <dbReference type="EC" id="2.4.2.4"/>
    </reaction>
</comment>
<dbReference type="SUPFAM" id="SSF47648">
    <property type="entry name" value="Nucleoside phosphorylase/phosphoribosyltransferase N-terminal domain"/>
    <property type="match status" value="1"/>
</dbReference>
<evidence type="ECO:0000256" key="2">
    <source>
        <dbReference type="ARBA" id="ARBA00001958"/>
    </source>
</evidence>
<dbReference type="Gene3D" id="1.20.970.10">
    <property type="entry name" value="Transferase, Pyrimidine Nucleoside Phosphorylase, Chain C"/>
    <property type="match status" value="1"/>
</dbReference>
<evidence type="ECO:0000256" key="10">
    <source>
        <dbReference type="ARBA" id="ARBA00022723"/>
    </source>
</evidence>
<evidence type="ECO:0000313" key="16">
    <source>
        <dbReference type="EMBL" id="QMS85820.1"/>
    </source>
</evidence>
<evidence type="ECO:0000313" key="17">
    <source>
        <dbReference type="Proteomes" id="UP000514720"/>
    </source>
</evidence>
<dbReference type="SMART" id="SM00941">
    <property type="entry name" value="PYNP_C"/>
    <property type="match status" value="1"/>
</dbReference>
<dbReference type="NCBIfam" id="TIGR02644">
    <property type="entry name" value="Y_phosphoryl"/>
    <property type="match status" value="1"/>
</dbReference>
<comment type="function">
    <text evidence="3">Catalyzes phosphorolysis of the pyrimidine nucleosides uridine, thymidine and 2'-deoxyuridine with the formation of the corresponding pyrimidine base and ribose-1-phosphate.</text>
</comment>
<dbReference type="RefSeq" id="WP_258877630.1">
    <property type="nucleotide sequence ID" value="NZ_CP048914.1"/>
</dbReference>
<dbReference type="GO" id="GO:0006213">
    <property type="term" value="P:pyrimidine nucleoside metabolic process"/>
    <property type="evidence" value="ECO:0007669"/>
    <property type="project" value="InterPro"/>
</dbReference>
<keyword evidence="9 16" id="KW-0808">Transferase</keyword>
<comment type="subunit">
    <text evidence="5">Homodimer.</text>
</comment>
<evidence type="ECO:0000256" key="11">
    <source>
        <dbReference type="ARBA" id="ARBA00048453"/>
    </source>
</evidence>
<evidence type="ECO:0000256" key="3">
    <source>
        <dbReference type="ARBA" id="ARBA00003877"/>
    </source>
</evidence>
<dbReference type="Gene3D" id="3.90.1170.30">
    <property type="entry name" value="Pyrimidine nucleoside phosphorylase-like, C-terminal domain"/>
    <property type="match status" value="1"/>
</dbReference>
<dbReference type="EC" id="2.4.2.2" evidence="6"/>
<dbReference type="InterPro" id="IPR013102">
    <property type="entry name" value="PYNP_C"/>
</dbReference>
<dbReference type="GO" id="GO:0004645">
    <property type="term" value="F:1,4-alpha-oligoglucan phosphorylase activity"/>
    <property type="evidence" value="ECO:0007669"/>
    <property type="project" value="InterPro"/>
</dbReference>
<dbReference type="FunFam" id="1.20.970.10:FF:000002">
    <property type="entry name" value="Pyrimidine-nucleoside phosphorylase"/>
    <property type="match status" value="1"/>
</dbReference>
<protein>
    <recommendedName>
        <fullName evidence="7">Pyrimidine-nucleoside phosphorylase</fullName>
        <ecNumber evidence="6">2.4.2.2</ecNumber>
    </recommendedName>
</protein>
<dbReference type="AlphaFoldDB" id="A0A7L7KSM5"/>
<comment type="catalytic activity">
    <reaction evidence="11">
        <text>uridine + phosphate = alpha-D-ribose 1-phosphate + uracil</text>
        <dbReference type="Rhea" id="RHEA:24388"/>
        <dbReference type="ChEBI" id="CHEBI:16704"/>
        <dbReference type="ChEBI" id="CHEBI:17568"/>
        <dbReference type="ChEBI" id="CHEBI:43474"/>
        <dbReference type="ChEBI" id="CHEBI:57720"/>
        <dbReference type="EC" id="2.4.2.2"/>
    </reaction>
</comment>
<dbReference type="PANTHER" id="PTHR10515">
    <property type="entry name" value="THYMIDINE PHOSPHORYLASE"/>
    <property type="match status" value="1"/>
</dbReference>
<dbReference type="Pfam" id="PF00591">
    <property type="entry name" value="Glycos_transf_3"/>
    <property type="match status" value="1"/>
</dbReference>
<dbReference type="FunFam" id="3.40.1030.10:FF:000003">
    <property type="entry name" value="Pyrimidine-nucleoside phosphorylase"/>
    <property type="match status" value="1"/>
</dbReference>
<evidence type="ECO:0000256" key="1">
    <source>
        <dbReference type="ARBA" id="ARBA00001066"/>
    </source>
</evidence>
<dbReference type="Pfam" id="PF02885">
    <property type="entry name" value="Glycos_trans_3N"/>
    <property type="match status" value="1"/>
</dbReference>
<comment type="catalytic activity">
    <reaction evidence="1">
        <text>2'-deoxyuridine + phosphate = 2-deoxy-alpha-D-ribose 1-phosphate + uracil</text>
        <dbReference type="Rhea" id="RHEA:22824"/>
        <dbReference type="ChEBI" id="CHEBI:16450"/>
        <dbReference type="ChEBI" id="CHEBI:17568"/>
        <dbReference type="ChEBI" id="CHEBI:43474"/>
        <dbReference type="ChEBI" id="CHEBI:57259"/>
        <dbReference type="EC" id="2.4.2.2"/>
    </reaction>
</comment>
<dbReference type="KEGG" id="xcl:G4Z02_08700"/>
<keyword evidence="10" id="KW-0479">Metal-binding</keyword>
<dbReference type="InterPro" id="IPR018090">
    <property type="entry name" value="Pyrmidine_PPas_bac/euk"/>
</dbReference>
<dbReference type="Proteomes" id="UP000514720">
    <property type="component" value="Chromosome"/>
</dbReference>
<dbReference type="GO" id="GO:0006206">
    <property type="term" value="P:pyrimidine nucleobase metabolic process"/>
    <property type="evidence" value="ECO:0007669"/>
    <property type="project" value="InterPro"/>
</dbReference>
<dbReference type="NCBIfam" id="NF004490">
    <property type="entry name" value="PRK05820.1"/>
    <property type="match status" value="1"/>
</dbReference>
<comment type="function">
    <text evidence="14">The enzymes which catalyze the reversible phosphorolysis of pyrimidine nucleosides are involved in the degradation of these compounds and in their utilization as carbon and energy sources, or in the rescue of pyrimidine bases for nucleotide synthesis.</text>
</comment>
<name>A0A7L7KSM5_9MOLU</name>
<dbReference type="InterPro" id="IPR017459">
    <property type="entry name" value="Glycosyl_Trfase_fam3_N_dom"/>
</dbReference>
<evidence type="ECO:0000259" key="15">
    <source>
        <dbReference type="SMART" id="SM00941"/>
    </source>
</evidence>
<dbReference type="InterPro" id="IPR000312">
    <property type="entry name" value="Glycosyl_Trfase_fam3"/>
</dbReference>
<keyword evidence="8 16" id="KW-0328">Glycosyltransferase</keyword>
<dbReference type="EMBL" id="CP048914">
    <property type="protein sequence ID" value="QMS85820.1"/>
    <property type="molecule type" value="Genomic_DNA"/>
</dbReference>
<evidence type="ECO:0000256" key="5">
    <source>
        <dbReference type="ARBA" id="ARBA00011738"/>
    </source>
</evidence>
<dbReference type="InterPro" id="IPR036566">
    <property type="entry name" value="PYNP-like_C_sf"/>
</dbReference>
<dbReference type="SUPFAM" id="SSF54680">
    <property type="entry name" value="Pyrimidine nucleoside phosphorylase C-terminal domain"/>
    <property type="match status" value="1"/>
</dbReference>
<evidence type="ECO:0000256" key="6">
    <source>
        <dbReference type="ARBA" id="ARBA00011889"/>
    </source>
</evidence>
<feature type="domain" description="Pyrimidine nucleoside phosphorylase C-terminal" evidence="15">
    <location>
        <begin position="342"/>
        <end position="415"/>
    </location>
</feature>
<dbReference type="InterPro" id="IPR036320">
    <property type="entry name" value="Glycosyl_Trfase_fam3_N_dom_sf"/>
</dbReference>
<evidence type="ECO:0000256" key="9">
    <source>
        <dbReference type="ARBA" id="ARBA00022679"/>
    </source>
</evidence>
<dbReference type="GO" id="GO:0005829">
    <property type="term" value="C:cytosol"/>
    <property type="evidence" value="ECO:0007669"/>
    <property type="project" value="TreeGrafter"/>
</dbReference>
<evidence type="ECO:0000256" key="8">
    <source>
        <dbReference type="ARBA" id="ARBA00022676"/>
    </source>
</evidence>
<reference evidence="16 17" key="1">
    <citation type="submission" date="2020-02" db="EMBL/GenBank/DDBJ databases">
        <authorList>
            <person name="Zheng R.K."/>
            <person name="Sun C.M."/>
        </authorList>
    </citation>
    <scope>NUCLEOTIDE SEQUENCE [LARGE SCALE GENOMIC DNA]</scope>
    <source>
        <strain evidence="17">zrk13</strain>
    </source>
</reference>
<dbReference type="PIRSF" id="PIRSF000478">
    <property type="entry name" value="TP_PyNP"/>
    <property type="match status" value="1"/>
</dbReference>
<dbReference type="SUPFAM" id="SSF52418">
    <property type="entry name" value="Nucleoside phosphorylase/phosphoribosyltransferase catalytic domain"/>
    <property type="match status" value="1"/>
</dbReference>
<dbReference type="InterPro" id="IPR017872">
    <property type="entry name" value="Pyrmidine_PPase_CS"/>
</dbReference>
<evidence type="ECO:0000256" key="14">
    <source>
        <dbReference type="ARBA" id="ARBA00056338"/>
    </source>
</evidence>
<comment type="similarity">
    <text evidence="4">Belongs to the thymidine/pyrimidine-nucleoside phosphorylase family.</text>
</comment>
<dbReference type="Pfam" id="PF07831">
    <property type="entry name" value="PYNP_C"/>
    <property type="match status" value="1"/>
</dbReference>
<dbReference type="GO" id="GO:0046872">
    <property type="term" value="F:metal ion binding"/>
    <property type="evidence" value="ECO:0007669"/>
    <property type="project" value="UniProtKB-KW"/>
</dbReference>
<dbReference type="GO" id="GO:0009032">
    <property type="term" value="F:thymidine phosphorylase activity"/>
    <property type="evidence" value="ECO:0007669"/>
    <property type="project" value="UniProtKB-EC"/>
</dbReference>
<accession>A0A7L7KSM5</accession>